<proteinExistence type="predicted"/>
<dbReference type="PANTHER" id="PTHR31973">
    <property type="entry name" value="POLYPROTEIN, PUTATIVE-RELATED"/>
    <property type="match status" value="1"/>
</dbReference>
<dbReference type="PANTHER" id="PTHR31973:SF187">
    <property type="entry name" value="MUTATOR TRANSPOSASE MUDRA PROTEIN"/>
    <property type="match status" value="1"/>
</dbReference>
<dbReference type="Pfam" id="PF10551">
    <property type="entry name" value="MULE"/>
    <property type="match status" value="1"/>
</dbReference>
<accession>A0A9Q1JFC3</accession>
<evidence type="ECO:0000313" key="2">
    <source>
        <dbReference type="EMBL" id="KAJ8421862.1"/>
    </source>
</evidence>
<name>A0A9Q1JFC3_9CARY</name>
<dbReference type="OrthoDB" id="1888602at2759"/>
<comment type="caution">
    <text evidence="2">The sequence shown here is derived from an EMBL/GenBank/DDBJ whole genome shotgun (WGS) entry which is preliminary data.</text>
</comment>
<sequence length="168" mass="19051">MPVCIGLAISAFKQHCRSFIGIDTCHLKGSYKGILTTAMGLDDNNGQYPLAYGVAPQEEKEELSFFLHGLATALDAREYSSKYTIMSGRHKILKVDDNTNNFAKSFNNTIIKHRGKPTYTMLEEIRKIIGLDLLKFNYNMLLPNQLQKQYTNHNSTSYIQDQSNMMTS</sequence>
<organism evidence="2 3">
    <name type="scientific">Carnegiea gigantea</name>
    <dbReference type="NCBI Taxonomy" id="171969"/>
    <lineage>
        <taxon>Eukaryota</taxon>
        <taxon>Viridiplantae</taxon>
        <taxon>Streptophyta</taxon>
        <taxon>Embryophyta</taxon>
        <taxon>Tracheophyta</taxon>
        <taxon>Spermatophyta</taxon>
        <taxon>Magnoliopsida</taxon>
        <taxon>eudicotyledons</taxon>
        <taxon>Gunneridae</taxon>
        <taxon>Pentapetalae</taxon>
        <taxon>Caryophyllales</taxon>
        <taxon>Cactineae</taxon>
        <taxon>Cactaceae</taxon>
        <taxon>Cactoideae</taxon>
        <taxon>Echinocereeae</taxon>
        <taxon>Carnegiea</taxon>
    </lineage>
</organism>
<feature type="domain" description="MULE transposase" evidence="1">
    <location>
        <begin position="20"/>
        <end position="94"/>
    </location>
</feature>
<evidence type="ECO:0000259" key="1">
    <source>
        <dbReference type="Pfam" id="PF10551"/>
    </source>
</evidence>
<dbReference type="InterPro" id="IPR018289">
    <property type="entry name" value="MULE_transposase_dom"/>
</dbReference>
<reference evidence="2" key="1">
    <citation type="submission" date="2022-04" db="EMBL/GenBank/DDBJ databases">
        <title>Carnegiea gigantea Genome sequencing and assembly v2.</title>
        <authorList>
            <person name="Copetti D."/>
            <person name="Sanderson M.J."/>
            <person name="Burquez A."/>
            <person name="Wojciechowski M.F."/>
        </authorList>
    </citation>
    <scope>NUCLEOTIDE SEQUENCE</scope>
    <source>
        <strain evidence="2">SGP5-SGP5p</strain>
        <tissue evidence="2">Aerial part</tissue>
    </source>
</reference>
<protein>
    <recommendedName>
        <fullName evidence="1">MULE transposase domain-containing protein</fullName>
    </recommendedName>
</protein>
<dbReference type="AlphaFoldDB" id="A0A9Q1JFC3"/>
<gene>
    <name evidence="2" type="ORF">Cgig2_009347</name>
</gene>
<dbReference type="EMBL" id="JAKOGI010002495">
    <property type="protein sequence ID" value="KAJ8421862.1"/>
    <property type="molecule type" value="Genomic_DNA"/>
</dbReference>
<keyword evidence="3" id="KW-1185">Reference proteome</keyword>
<dbReference type="Proteomes" id="UP001153076">
    <property type="component" value="Unassembled WGS sequence"/>
</dbReference>
<evidence type="ECO:0000313" key="3">
    <source>
        <dbReference type="Proteomes" id="UP001153076"/>
    </source>
</evidence>